<keyword evidence="1" id="KW-0732">Signal</keyword>
<comment type="caution">
    <text evidence="2">The sequence shown here is derived from an EMBL/GenBank/DDBJ whole genome shotgun (WGS) entry which is preliminary data.</text>
</comment>
<feature type="chain" id="PRO_5017534760" evidence="1">
    <location>
        <begin position="23"/>
        <end position="174"/>
    </location>
</feature>
<sequence length="174" mass="18819">MKKLLLSCLIAICGLTTMNAKAQDQKYWVECYRNETGYCNITSAYIGVNTAQTISPGVVQSWTNTGIFTSPIGVFTYGAWWNTPTIITPASISIPTTSYITVKNNNTAAAVNVLMAIYYDNGKGGSAYFTSETVSIPKGGTANVYFPASSYTYTYDPRSGTTPILISFGLFEAN</sequence>
<dbReference type="AlphaFoldDB" id="A0A3E1NW76"/>
<gene>
    <name evidence="2" type="ORF">DXN04_25605</name>
</gene>
<evidence type="ECO:0000256" key="1">
    <source>
        <dbReference type="SAM" id="SignalP"/>
    </source>
</evidence>
<evidence type="ECO:0000313" key="3">
    <source>
        <dbReference type="Proteomes" id="UP000261174"/>
    </source>
</evidence>
<keyword evidence="3" id="KW-1185">Reference proteome</keyword>
<dbReference type="RefSeq" id="WP_116856249.1">
    <property type="nucleotide sequence ID" value="NZ_QTJV01000010.1"/>
</dbReference>
<dbReference type="Proteomes" id="UP000261174">
    <property type="component" value="Unassembled WGS sequence"/>
</dbReference>
<evidence type="ECO:0000313" key="2">
    <source>
        <dbReference type="EMBL" id="RFM32163.1"/>
    </source>
</evidence>
<feature type="signal peptide" evidence="1">
    <location>
        <begin position="1"/>
        <end position="22"/>
    </location>
</feature>
<reference evidence="2 3" key="1">
    <citation type="submission" date="2018-08" db="EMBL/GenBank/DDBJ databases">
        <title>Chitinophaga sp. K20C18050901, a novel bacterium isolated from forest soil.</title>
        <authorList>
            <person name="Wang C."/>
        </authorList>
    </citation>
    <scope>NUCLEOTIDE SEQUENCE [LARGE SCALE GENOMIC DNA]</scope>
    <source>
        <strain evidence="2 3">K20C18050901</strain>
    </source>
</reference>
<dbReference type="EMBL" id="QTJV01000010">
    <property type="protein sequence ID" value="RFM32163.1"/>
    <property type="molecule type" value="Genomic_DNA"/>
</dbReference>
<accession>A0A3E1NW76</accession>
<organism evidence="2 3">
    <name type="scientific">Chitinophaga silvisoli</name>
    <dbReference type="NCBI Taxonomy" id="2291814"/>
    <lineage>
        <taxon>Bacteria</taxon>
        <taxon>Pseudomonadati</taxon>
        <taxon>Bacteroidota</taxon>
        <taxon>Chitinophagia</taxon>
        <taxon>Chitinophagales</taxon>
        <taxon>Chitinophagaceae</taxon>
        <taxon>Chitinophaga</taxon>
    </lineage>
</organism>
<proteinExistence type="predicted"/>
<protein>
    <submittedName>
        <fullName evidence="2">Uncharacterized protein</fullName>
    </submittedName>
</protein>
<name>A0A3E1NW76_9BACT</name>